<protein>
    <submittedName>
        <fullName evidence="1">Uncharacterized protein</fullName>
    </submittedName>
</protein>
<evidence type="ECO:0000313" key="2">
    <source>
        <dbReference type="Proteomes" id="UP000828048"/>
    </source>
</evidence>
<keyword evidence="2" id="KW-1185">Reference proteome</keyword>
<organism evidence="1 2">
    <name type="scientific">Vaccinium darrowii</name>
    <dbReference type="NCBI Taxonomy" id="229202"/>
    <lineage>
        <taxon>Eukaryota</taxon>
        <taxon>Viridiplantae</taxon>
        <taxon>Streptophyta</taxon>
        <taxon>Embryophyta</taxon>
        <taxon>Tracheophyta</taxon>
        <taxon>Spermatophyta</taxon>
        <taxon>Magnoliopsida</taxon>
        <taxon>eudicotyledons</taxon>
        <taxon>Gunneridae</taxon>
        <taxon>Pentapetalae</taxon>
        <taxon>asterids</taxon>
        <taxon>Ericales</taxon>
        <taxon>Ericaceae</taxon>
        <taxon>Vaccinioideae</taxon>
        <taxon>Vaccinieae</taxon>
        <taxon>Vaccinium</taxon>
    </lineage>
</organism>
<reference evidence="1 2" key="1">
    <citation type="journal article" date="2021" name="Hortic Res">
        <title>High-quality reference genome and annotation aids understanding of berry development for evergreen blueberry (Vaccinium darrowii).</title>
        <authorList>
            <person name="Yu J."/>
            <person name="Hulse-Kemp A.M."/>
            <person name="Babiker E."/>
            <person name="Staton M."/>
        </authorList>
    </citation>
    <scope>NUCLEOTIDE SEQUENCE [LARGE SCALE GENOMIC DNA]</scope>
    <source>
        <strain evidence="2">cv. NJ 8807/NJ 8810</strain>
        <tissue evidence="1">Young leaf</tissue>
    </source>
</reference>
<sequence>MLMNTSWTDRNPGRRFKKCTKPKCKGFDWLDPPMFGRSVQIIPGLLRRINAMEKEIEERKAAERKIKKWLVATWIIVLAVVYGKFFSF</sequence>
<dbReference type="Proteomes" id="UP000828048">
    <property type="component" value="Chromosome 12"/>
</dbReference>
<evidence type="ECO:0000313" key="1">
    <source>
        <dbReference type="EMBL" id="KAH7864013.1"/>
    </source>
</evidence>
<gene>
    <name evidence="1" type="ORF">Vadar_024654</name>
</gene>
<dbReference type="EMBL" id="CM037162">
    <property type="protein sequence ID" value="KAH7864013.1"/>
    <property type="molecule type" value="Genomic_DNA"/>
</dbReference>
<proteinExistence type="predicted"/>
<comment type="caution">
    <text evidence="1">The sequence shown here is derived from an EMBL/GenBank/DDBJ whole genome shotgun (WGS) entry which is preliminary data.</text>
</comment>
<name>A0ACB7ZE36_9ERIC</name>
<accession>A0ACB7ZE36</accession>